<organism evidence="2 3">
    <name type="scientific">Colletotrichum navitas</name>
    <dbReference type="NCBI Taxonomy" id="681940"/>
    <lineage>
        <taxon>Eukaryota</taxon>
        <taxon>Fungi</taxon>
        <taxon>Dikarya</taxon>
        <taxon>Ascomycota</taxon>
        <taxon>Pezizomycotina</taxon>
        <taxon>Sordariomycetes</taxon>
        <taxon>Hypocreomycetidae</taxon>
        <taxon>Glomerellales</taxon>
        <taxon>Glomerellaceae</taxon>
        <taxon>Colletotrichum</taxon>
        <taxon>Colletotrichum graminicola species complex</taxon>
    </lineage>
</organism>
<dbReference type="RefSeq" id="XP_060407410.1">
    <property type="nucleotide sequence ID" value="XM_060559362.1"/>
</dbReference>
<keyword evidence="1" id="KW-0472">Membrane</keyword>
<reference evidence="2" key="1">
    <citation type="submission" date="2021-06" db="EMBL/GenBank/DDBJ databases">
        <title>Comparative genomics, transcriptomics and evolutionary studies reveal genomic signatures of adaptation to plant cell wall in hemibiotrophic fungi.</title>
        <authorList>
            <consortium name="DOE Joint Genome Institute"/>
            <person name="Baroncelli R."/>
            <person name="Diaz J.F."/>
            <person name="Benocci T."/>
            <person name="Peng M."/>
            <person name="Battaglia E."/>
            <person name="Haridas S."/>
            <person name="Andreopoulos W."/>
            <person name="Labutti K."/>
            <person name="Pangilinan J."/>
            <person name="Floch G.L."/>
            <person name="Makela M.R."/>
            <person name="Henrissat B."/>
            <person name="Grigoriev I.V."/>
            <person name="Crouch J.A."/>
            <person name="De Vries R.P."/>
            <person name="Sukno S.A."/>
            <person name="Thon M.R."/>
        </authorList>
    </citation>
    <scope>NUCLEOTIDE SEQUENCE</scope>
    <source>
        <strain evidence="2">CBS 125086</strain>
    </source>
</reference>
<keyword evidence="3" id="KW-1185">Reference proteome</keyword>
<keyword evidence="1" id="KW-1133">Transmembrane helix</keyword>
<feature type="transmembrane region" description="Helical" evidence="1">
    <location>
        <begin position="38"/>
        <end position="55"/>
    </location>
</feature>
<dbReference type="GeneID" id="85443602"/>
<dbReference type="EMBL" id="JAHLJV010000153">
    <property type="protein sequence ID" value="KAK1566211.1"/>
    <property type="molecule type" value="Genomic_DNA"/>
</dbReference>
<evidence type="ECO:0000313" key="3">
    <source>
        <dbReference type="Proteomes" id="UP001230504"/>
    </source>
</evidence>
<protein>
    <recommendedName>
        <fullName evidence="4">Transmembrane protein</fullName>
    </recommendedName>
</protein>
<dbReference type="AlphaFoldDB" id="A0AAD8UYU7"/>
<name>A0AAD8UYU7_9PEZI</name>
<keyword evidence="1" id="KW-0812">Transmembrane</keyword>
<proteinExistence type="predicted"/>
<evidence type="ECO:0008006" key="4">
    <source>
        <dbReference type="Google" id="ProtNLM"/>
    </source>
</evidence>
<evidence type="ECO:0000256" key="1">
    <source>
        <dbReference type="SAM" id="Phobius"/>
    </source>
</evidence>
<gene>
    <name evidence="2" type="ORF">LY79DRAFT_572455</name>
</gene>
<comment type="caution">
    <text evidence="2">The sequence shown here is derived from an EMBL/GenBank/DDBJ whole genome shotgun (WGS) entry which is preliminary data.</text>
</comment>
<accession>A0AAD8UYU7</accession>
<sequence length="100" mass="11598">MRHDAQKKKENPRGSVQVMVFLHRLCADLSRRYGTQHFVRLLYAFFLFLFLPNGTPSFRWKKERPLGETRLSSGSSLPTYLGVLVASPYPRLVLVNRQCT</sequence>
<dbReference type="Proteomes" id="UP001230504">
    <property type="component" value="Unassembled WGS sequence"/>
</dbReference>
<evidence type="ECO:0000313" key="2">
    <source>
        <dbReference type="EMBL" id="KAK1566211.1"/>
    </source>
</evidence>
<feature type="transmembrane region" description="Helical" evidence="1">
    <location>
        <begin position="75"/>
        <end position="94"/>
    </location>
</feature>